<accession>A0AAV2YV82</accession>
<feature type="domain" description="Cyclic nucleotide-binding" evidence="11">
    <location>
        <begin position="90"/>
        <end position="205"/>
    </location>
</feature>
<dbReference type="InterPro" id="IPR000595">
    <property type="entry name" value="cNMP-bd_dom"/>
</dbReference>
<keyword evidence="6" id="KW-0472">Membrane</keyword>
<comment type="caution">
    <text evidence="12">The sequence shown here is derived from an EMBL/GenBank/DDBJ whole genome shotgun (WGS) entry which is preliminary data.</text>
</comment>
<evidence type="ECO:0000256" key="8">
    <source>
        <dbReference type="ARBA" id="ARBA00023303"/>
    </source>
</evidence>
<dbReference type="PANTHER" id="PTHR45638:SF11">
    <property type="entry name" value="CYCLIC NUCLEOTIDE-GATED CATION CHANNEL SUBUNIT A"/>
    <property type="match status" value="1"/>
</dbReference>
<feature type="region of interest" description="Disordered" evidence="10">
    <location>
        <begin position="454"/>
        <end position="477"/>
    </location>
</feature>
<dbReference type="PROSITE" id="PS50042">
    <property type="entry name" value="CNMP_BINDING_3"/>
    <property type="match status" value="1"/>
</dbReference>
<evidence type="ECO:0000256" key="7">
    <source>
        <dbReference type="ARBA" id="ARBA00023286"/>
    </source>
</evidence>
<dbReference type="AlphaFoldDB" id="A0AAV2YV82"/>
<dbReference type="EMBL" id="DAKRPA010000140">
    <property type="protein sequence ID" value="DAZ97284.1"/>
    <property type="molecule type" value="Genomic_DNA"/>
</dbReference>
<dbReference type="PROSITE" id="PS00888">
    <property type="entry name" value="CNMP_BINDING_1"/>
    <property type="match status" value="1"/>
</dbReference>
<dbReference type="SUPFAM" id="SSF51206">
    <property type="entry name" value="cAMP-binding domain-like"/>
    <property type="match status" value="1"/>
</dbReference>
<keyword evidence="7" id="KW-1071">Ligand-gated ion channel</keyword>
<name>A0AAV2YV82_9STRA</name>
<evidence type="ECO:0000313" key="13">
    <source>
        <dbReference type="Proteomes" id="UP001146120"/>
    </source>
</evidence>
<sequence length="513" mass="57998">MGHMAALLSSMKSYGRSHFQQKMQQLRIRMDKLQLPTGLQNRVQQYYEHLWKEYDTTDSDIMGFTRELTHPLALEVGLCRYMALVTRVFIWSDCSPDFLSALVVRLNVRVYLAEDYIIRKGEIGYELFVVHRGVCEIASSRKDAYRRTNGGVFGELSLIMDYMRSSAVRALTNLELCVLDRRSFQDLVSHHHDERHRVVARMLRRSLEMNESPLLWQEVLLQTARMPAKRTPHETPSQSSAEQITETDPRDVITVLEAAEILAEKMNMDVARGEPMLVNIGHGLHGTIERREYTRQRRQLYRALSNSSASSAADRALQQPLLSLQTQSFCSPVQMTPPSVPPPAQAPPAQAVTMTAAEPSASNTSQLQCHNCASNNAAATSAEALQTTSSLVEEVADTQSQLLRLVRTLTESIERMETQLIRVEDKVFALEDAQIRLSPHASRTSNSLVSISIPSTSKEDDQDGGDGYADEASLPYPMLDRWQRNPRACLRQTSRSTREQHATQALRRWTKVN</sequence>
<keyword evidence="2" id="KW-0813">Transport</keyword>
<comment type="subcellular location">
    <subcellularLocation>
        <location evidence="1">Membrane</location>
        <topology evidence="1">Multi-pass membrane protein</topology>
    </subcellularLocation>
</comment>
<keyword evidence="5" id="KW-0406">Ion transport</keyword>
<reference evidence="12" key="1">
    <citation type="submission" date="2022-11" db="EMBL/GenBank/DDBJ databases">
        <authorList>
            <person name="Morgan W.R."/>
            <person name="Tartar A."/>
        </authorList>
    </citation>
    <scope>NUCLEOTIDE SEQUENCE</scope>
    <source>
        <strain evidence="12">ARSEF 373</strain>
    </source>
</reference>
<keyword evidence="8" id="KW-0407">Ion channel</keyword>
<dbReference type="CDD" id="cd00038">
    <property type="entry name" value="CAP_ED"/>
    <property type="match status" value="1"/>
</dbReference>
<dbReference type="Pfam" id="PF00027">
    <property type="entry name" value="cNMP_binding"/>
    <property type="match status" value="1"/>
</dbReference>
<feature type="coiled-coil region" evidence="9">
    <location>
        <begin position="406"/>
        <end position="433"/>
    </location>
</feature>
<feature type="region of interest" description="Disordered" evidence="10">
    <location>
        <begin position="334"/>
        <end position="359"/>
    </location>
</feature>
<dbReference type="SMART" id="SM00100">
    <property type="entry name" value="cNMP"/>
    <property type="match status" value="1"/>
</dbReference>
<evidence type="ECO:0000256" key="3">
    <source>
        <dbReference type="ARBA" id="ARBA00022692"/>
    </source>
</evidence>
<protein>
    <recommendedName>
        <fullName evidence="11">Cyclic nucleotide-binding domain-containing protein</fullName>
    </recommendedName>
</protein>
<evidence type="ECO:0000313" key="12">
    <source>
        <dbReference type="EMBL" id="DAZ97284.1"/>
    </source>
</evidence>
<dbReference type="InterPro" id="IPR018488">
    <property type="entry name" value="cNMP-bd_CS"/>
</dbReference>
<keyword evidence="3" id="KW-0812">Transmembrane</keyword>
<evidence type="ECO:0000256" key="5">
    <source>
        <dbReference type="ARBA" id="ARBA00023065"/>
    </source>
</evidence>
<evidence type="ECO:0000256" key="2">
    <source>
        <dbReference type="ARBA" id="ARBA00022448"/>
    </source>
</evidence>
<dbReference type="GO" id="GO:0016020">
    <property type="term" value="C:membrane"/>
    <property type="evidence" value="ECO:0007669"/>
    <property type="project" value="UniProtKB-SubCell"/>
</dbReference>
<dbReference type="Proteomes" id="UP001146120">
    <property type="component" value="Unassembled WGS sequence"/>
</dbReference>
<evidence type="ECO:0000259" key="11">
    <source>
        <dbReference type="PROSITE" id="PS50042"/>
    </source>
</evidence>
<keyword evidence="13" id="KW-1185">Reference proteome</keyword>
<feature type="compositionally biased region" description="Low complexity" evidence="10">
    <location>
        <begin position="347"/>
        <end position="357"/>
    </location>
</feature>
<gene>
    <name evidence="12" type="ORF">N0F65_009817</name>
</gene>
<dbReference type="PANTHER" id="PTHR45638">
    <property type="entry name" value="CYCLIC NUCLEOTIDE-GATED CATION CHANNEL SUBUNIT A"/>
    <property type="match status" value="1"/>
</dbReference>
<evidence type="ECO:0000256" key="9">
    <source>
        <dbReference type="SAM" id="Coils"/>
    </source>
</evidence>
<proteinExistence type="predicted"/>
<organism evidence="12 13">
    <name type="scientific">Lagenidium giganteum</name>
    <dbReference type="NCBI Taxonomy" id="4803"/>
    <lineage>
        <taxon>Eukaryota</taxon>
        <taxon>Sar</taxon>
        <taxon>Stramenopiles</taxon>
        <taxon>Oomycota</taxon>
        <taxon>Peronosporomycetes</taxon>
        <taxon>Pythiales</taxon>
        <taxon>Pythiaceae</taxon>
    </lineage>
</organism>
<dbReference type="InterPro" id="IPR014710">
    <property type="entry name" value="RmlC-like_jellyroll"/>
</dbReference>
<reference evidence="12" key="2">
    <citation type="journal article" date="2023" name="Microbiol Resour">
        <title>Decontamination and Annotation of the Draft Genome Sequence of the Oomycete Lagenidium giganteum ARSEF 373.</title>
        <authorList>
            <person name="Morgan W.R."/>
            <person name="Tartar A."/>
        </authorList>
    </citation>
    <scope>NUCLEOTIDE SEQUENCE</scope>
    <source>
        <strain evidence="12">ARSEF 373</strain>
    </source>
</reference>
<dbReference type="InterPro" id="IPR050866">
    <property type="entry name" value="CNG_cation_channel"/>
</dbReference>
<dbReference type="Gene3D" id="1.10.287.630">
    <property type="entry name" value="Helix hairpin bin"/>
    <property type="match status" value="1"/>
</dbReference>
<keyword evidence="4" id="KW-1133">Transmembrane helix</keyword>
<evidence type="ECO:0000256" key="1">
    <source>
        <dbReference type="ARBA" id="ARBA00004141"/>
    </source>
</evidence>
<dbReference type="InterPro" id="IPR018490">
    <property type="entry name" value="cNMP-bd_dom_sf"/>
</dbReference>
<feature type="region of interest" description="Disordered" evidence="10">
    <location>
        <begin position="490"/>
        <end position="513"/>
    </location>
</feature>
<dbReference type="GO" id="GO:0005221">
    <property type="term" value="F:intracellularly cyclic nucleotide-activated monoatomic cation channel activity"/>
    <property type="evidence" value="ECO:0007669"/>
    <property type="project" value="InterPro"/>
</dbReference>
<dbReference type="GO" id="GO:0044877">
    <property type="term" value="F:protein-containing complex binding"/>
    <property type="evidence" value="ECO:0007669"/>
    <property type="project" value="TreeGrafter"/>
</dbReference>
<evidence type="ECO:0000256" key="10">
    <source>
        <dbReference type="SAM" id="MobiDB-lite"/>
    </source>
</evidence>
<keyword evidence="9" id="KW-0175">Coiled coil</keyword>
<dbReference type="Gene3D" id="2.60.120.10">
    <property type="entry name" value="Jelly Rolls"/>
    <property type="match status" value="1"/>
</dbReference>
<evidence type="ECO:0000256" key="4">
    <source>
        <dbReference type="ARBA" id="ARBA00022989"/>
    </source>
</evidence>
<evidence type="ECO:0000256" key="6">
    <source>
        <dbReference type="ARBA" id="ARBA00023136"/>
    </source>
</evidence>